<gene>
    <name evidence="5" type="ORF">K503DRAFT_864193</name>
</gene>
<dbReference type="SUPFAM" id="SSF49562">
    <property type="entry name" value="C2 domain (Calcium/lipid-binding domain, CaLB)"/>
    <property type="match status" value="1"/>
</dbReference>
<feature type="repeat" description="WD" evidence="3">
    <location>
        <begin position="1199"/>
        <end position="1240"/>
    </location>
</feature>
<dbReference type="PROSITE" id="PS50082">
    <property type="entry name" value="WD_REPEATS_2"/>
    <property type="match status" value="6"/>
</dbReference>
<dbReference type="Pfam" id="PF00400">
    <property type="entry name" value="WD40"/>
    <property type="match status" value="6"/>
</dbReference>
<sequence>MSNRTYYKADVIEALIPKKGSDKFSDVYVKIHVEGQPPLKTNVCHEHDGKAVWNEHFMLPIDAEIQLEMKQKHGPFFKRWLNTESWRGSYSLGRVRLDAAAIFAQTVVTKSQDVLLNFPPDEALHQDSDVSQSGYILVRLHRPESLEEPAQKTRCYEQSLSALVSQLDMFVQIVDIASQIHPFVNLTWQVVSSLYKSVKGQLDRDRRIADLVNMMEDVYTFVDDVKSFPSRLSSLEETIKKILFQTIECSLFIQEYSGRGFGGRMFNKQLAEVQIVRFVGALTMLKTSLNTGVGVQIALIAHRIYEDVQLIARTQSLAKLYPADMDDPSRPVCLPQTRSDLLSSVLSWAMNPSSNQNILWLHGPAGSGKSTVATTIANIARDLGRLGAFVFFNRRIAARNDPTSVIRTLTFQLGEFDHRLGAAISNVIESTPSIRQSPLRQQFHKLLVQPLSEIAVWSQEGPVVVIIDALDECGRVGEREDLLDVLALESVKLPSTIRIVVVSRTEVDIQDALGARKHVCSIPIDINSPANDKDIHLYLHHRLQHIRSKNKYLSLPQDWPGHDAMDALVARACGLFIWGFTACRYIENGQDPEERLADLLHTDICLNAESAMDLMYSTALESSGKWEDPAFAADFRDILGVVIVARNPLTALTIDCLKNATSVSKTRPSLHTLQFFGCVFRGTTNDEPLRVIHPSFEDFMTDRARCKRDEWLIDISLYRQKLARQCIGCLRANLKRNMCKLTLTTSVVDVIILPEDITYSCLFWIEHVCESEGIVEWFSTELHEFLVKHLLHWIEAMSLLKKTRQTIGLLMRLEDWSKTSQVRHQELCDLLADAVRFCQAFTPVIEQHPLLVYNSALPFTPVNSVLYQIFKDEPLVPTVAGGFRDEWSPLLMDIPRPGREVTSLSLSPDGSQLLSTVARGCYVWDATSGELVIQGPKGVVMAVFAPGGQLAASCFFTGSIVLWDTFSGKIIGQPLAPDQGAIYAIAFSPDGTRLISGGQSCTIIMWDVQAGTIIRDSPAAHQKTIMCLVFSSDGSRYASGSRDGAIHIWDTVSGNMVLGPLRGHSGGIYSLAFTPDGTRIVSGSDDKNVCVWDAQAGPSLNGEWKAHRPIKLRGHRSVVYSVAVSPDGQLIASASKDTTVRLWSLESKEELSHLIRRHRMSVRCVVFWQQCGRLRLVTGATDATVRIWDIESVGSMGVARKHKGLVTDIAFSPDGQRIVSGSVDHTVQIWDPKTGQCILHPLILELQVRSVALAADNLRILAADHDGAVFAWDAATGAPIVATPADDPSFHSVTGPLSFEGKWITDSKTGTALTMLPTMSPVRSYASSDNRIALGLANGGIVIINFPQLA</sequence>
<evidence type="ECO:0000256" key="1">
    <source>
        <dbReference type="ARBA" id="ARBA00022574"/>
    </source>
</evidence>
<dbReference type="PROSITE" id="PS50837">
    <property type="entry name" value="NACHT"/>
    <property type="match status" value="1"/>
</dbReference>
<dbReference type="InterPro" id="IPR027417">
    <property type="entry name" value="P-loop_NTPase"/>
</dbReference>
<keyword evidence="1 3" id="KW-0853">WD repeat</keyword>
<accession>A0A1B7N845</accession>
<feature type="repeat" description="WD" evidence="3">
    <location>
        <begin position="1155"/>
        <end position="1192"/>
    </location>
</feature>
<evidence type="ECO:0000256" key="3">
    <source>
        <dbReference type="PROSITE-ProRule" id="PRU00221"/>
    </source>
</evidence>
<keyword evidence="6" id="KW-1185">Reference proteome</keyword>
<dbReference type="InterPro" id="IPR019775">
    <property type="entry name" value="WD40_repeat_CS"/>
</dbReference>
<dbReference type="SUPFAM" id="SSF50998">
    <property type="entry name" value="Quinoprotein alcohol dehydrogenase-like"/>
    <property type="match status" value="1"/>
</dbReference>
<feature type="repeat" description="WD" evidence="3">
    <location>
        <begin position="1018"/>
        <end position="1059"/>
    </location>
</feature>
<feature type="domain" description="NACHT" evidence="4">
    <location>
        <begin position="357"/>
        <end position="505"/>
    </location>
</feature>
<protein>
    <submittedName>
        <fullName evidence="5">YVTN repeat-like/Quino protein amine dehydrogenase</fullName>
    </submittedName>
</protein>
<keyword evidence="2" id="KW-0677">Repeat</keyword>
<dbReference type="Gene3D" id="2.130.10.10">
    <property type="entry name" value="YVTN repeat-like/Quinoprotein amine dehydrogenase"/>
    <property type="match status" value="3"/>
</dbReference>
<dbReference type="SUPFAM" id="SSF52540">
    <property type="entry name" value="P-loop containing nucleoside triphosphate hydrolases"/>
    <property type="match status" value="1"/>
</dbReference>
<dbReference type="CDD" id="cd00200">
    <property type="entry name" value="WD40"/>
    <property type="match status" value="1"/>
</dbReference>
<dbReference type="CDD" id="cd00030">
    <property type="entry name" value="C2"/>
    <property type="match status" value="1"/>
</dbReference>
<dbReference type="PROSITE" id="PS50294">
    <property type="entry name" value="WD_REPEATS_REGION"/>
    <property type="match status" value="6"/>
</dbReference>
<evidence type="ECO:0000313" key="5">
    <source>
        <dbReference type="EMBL" id="OAX41007.1"/>
    </source>
</evidence>
<evidence type="ECO:0000256" key="2">
    <source>
        <dbReference type="ARBA" id="ARBA00022737"/>
    </source>
</evidence>
<dbReference type="InterPro" id="IPR035892">
    <property type="entry name" value="C2_domain_sf"/>
</dbReference>
<dbReference type="Gene3D" id="2.60.40.150">
    <property type="entry name" value="C2 domain"/>
    <property type="match status" value="1"/>
</dbReference>
<dbReference type="InterPro" id="IPR056884">
    <property type="entry name" value="NPHP3-like_N"/>
</dbReference>
<dbReference type="PRINTS" id="PR00320">
    <property type="entry name" value="GPROTEINBRPT"/>
</dbReference>
<feature type="repeat" description="WD" evidence="3">
    <location>
        <begin position="975"/>
        <end position="1016"/>
    </location>
</feature>
<dbReference type="PANTHER" id="PTHR22847:SF637">
    <property type="entry name" value="WD REPEAT DOMAIN 5B"/>
    <property type="match status" value="1"/>
</dbReference>
<dbReference type="EMBL" id="KV448193">
    <property type="protein sequence ID" value="OAX41007.1"/>
    <property type="molecule type" value="Genomic_DNA"/>
</dbReference>
<dbReference type="SMART" id="SM00320">
    <property type="entry name" value="WD40"/>
    <property type="match status" value="9"/>
</dbReference>
<proteinExistence type="predicted"/>
<dbReference type="InterPro" id="IPR015943">
    <property type="entry name" value="WD40/YVTN_repeat-like_dom_sf"/>
</dbReference>
<evidence type="ECO:0000259" key="4">
    <source>
        <dbReference type="PROSITE" id="PS50837"/>
    </source>
</evidence>
<reference evidence="5 6" key="1">
    <citation type="submission" date="2016-06" db="EMBL/GenBank/DDBJ databases">
        <title>Comparative genomics of the ectomycorrhizal sister species Rhizopogon vinicolor and Rhizopogon vesiculosus (Basidiomycota: Boletales) reveals a divergence of the mating type B locus.</title>
        <authorList>
            <consortium name="DOE Joint Genome Institute"/>
            <person name="Mujic A.B."/>
            <person name="Kuo A."/>
            <person name="Tritt A."/>
            <person name="Lipzen A."/>
            <person name="Chen C."/>
            <person name="Johnson J."/>
            <person name="Sharma A."/>
            <person name="Barry K."/>
            <person name="Grigoriev I.V."/>
            <person name="Spatafora J.W."/>
        </authorList>
    </citation>
    <scope>NUCLEOTIDE SEQUENCE [LARGE SCALE GENOMIC DNA]</scope>
    <source>
        <strain evidence="5 6">AM-OR11-026</strain>
    </source>
</reference>
<dbReference type="InterPro" id="IPR011047">
    <property type="entry name" value="Quinoprotein_ADH-like_sf"/>
</dbReference>
<dbReference type="InterPro" id="IPR001680">
    <property type="entry name" value="WD40_rpt"/>
</dbReference>
<dbReference type="PROSITE" id="PS00678">
    <property type="entry name" value="WD_REPEATS_1"/>
    <property type="match status" value="1"/>
</dbReference>
<dbReference type="OrthoDB" id="538223at2759"/>
<dbReference type="Gene3D" id="3.40.50.300">
    <property type="entry name" value="P-loop containing nucleotide triphosphate hydrolases"/>
    <property type="match status" value="1"/>
</dbReference>
<dbReference type="InParanoid" id="A0A1B7N845"/>
<dbReference type="SUPFAM" id="SSF75011">
    <property type="entry name" value="3-carboxy-cis,cis-mucoante lactonizing enzyme"/>
    <property type="match status" value="1"/>
</dbReference>
<feature type="repeat" description="WD" evidence="3">
    <location>
        <begin position="1112"/>
        <end position="1153"/>
    </location>
</feature>
<name>A0A1B7N845_9AGAM</name>
<organism evidence="5 6">
    <name type="scientific">Rhizopogon vinicolor AM-OR11-026</name>
    <dbReference type="NCBI Taxonomy" id="1314800"/>
    <lineage>
        <taxon>Eukaryota</taxon>
        <taxon>Fungi</taxon>
        <taxon>Dikarya</taxon>
        <taxon>Basidiomycota</taxon>
        <taxon>Agaricomycotina</taxon>
        <taxon>Agaricomycetes</taxon>
        <taxon>Agaricomycetidae</taxon>
        <taxon>Boletales</taxon>
        <taxon>Suillineae</taxon>
        <taxon>Rhizopogonaceae</taxon>
        <taxon>Rhizopogon</taxon>
    </lineage>
</organism>
<dbReference type="PANTHER" id="PTHR22847">
    <property type="entry name" value="WD40 REPEAT PROTEIN"/>
    <property type="match status" value="1"/>
</dbReference>
<dbReference type="InterPro" id="IPR020472">
    <property type="entry name" value="WD40_PAC1"/>
</dbReference>
<dbReference type="STRING" id="1314800.A0A1B7N845"/>
<dbReference type="Proteomes" id="UP000092154">
    <property type="component" value="Unassembled WGS sequence"/>
</dbReference>
<dbReference type="GO" id="GO:1990234">
    <property type="term" value="C:transferase complex"/>
    <property type="evidence" value="ECO:0007669"/>
    <property type="project" value="UniProtKB-ARBA"/>
</dbReference>
<feature type="repeat" description="WD" evidence="3">
    <location>
        <begin position="1061"/>
        <end position="1102"/>
    </location>
</feature>
<dbReference type="Pfam" id="PF24883">
    <property type="entry name" value="NPHP3_N"/>
    <property type="match status" value="1"/>
</dbReference>
<evidence type="ECO:0000313" key="6">
    <source>
        <dbReference type="Proteomes" id="UP000092154"/>
    </source>
</evidence>
<dbReference type="InterPro" id="IPR007111">
    <property type="entry name" value="NACHT_NTPase"/>
</dbReference>